<protein>
    <submittedName>
        <fullName evidence="1">Uncharacterized protein</fullName>
    </submittedName>
</protein>
<proteinExistence type="predicted"/>
<gene>
    <name evidence="1" type="ORF">PAXRUDRAFT_673933</name>
</gene>
<dbReference type="Gene3D" id="2.40.50.40">
    <property type="match status" value="1"/>
</dbReference>
<name>A0A0D0E8H2_9AGAM</name>
<dbReference type="EMBL" id="KN824890">
    <property type="protein sequence ID" value="KIK98504.1"/>
    <property type="molecule type" value="Genomic_DNA"/>
</dbReference>
<accession>A0A0D0E8H2</accession>
<dbReference type="AlphaFoldDB" id="A0A0D0E8H2"/>
<reference evidence="2" key="2">
    <citation type="submission" date="2015-01" db="EMBL/GenBank/DDBJ databases">
        <title>Evolutionary Origins and Diversification of the Mycorrhizal Mutualists.</title>
        <authorList>
            <consortium name="DOE Joint Genome Institute"/>
            <consortium name="Mycorrhizal Genomics Consortium"/>
            <person name="Kohler A."/>
            <person name="Kuo A."/>
            <person name="Nagy L.G."/>
            <person name="Floudas D."/>
            <person name="Copeland A."/>
            <person name="Barry K.W."/>
            <person name="Cichocki N."/>
            <person name="Veneault-Fourrey C."/>
            <person name="LaButti K."/>
            <person name="Lindquist E.A."/>
            <person name="Lipzen A."/>
            <person name="Lundell T."/>
            <person name="Morin E."/>
            <person name="Murat C."/>
            <person name="Riley R."/>
            <person name="Ohm R."/>
            <person name="Sun H."/>
            <person name="Tunlid A."/>
            <person name="Henrissat B."/>
            <person name="Grigoriev I.V."/>
            <person name="Hibbett D.S."/>
            <person name="Martin F."/>
        </authorList>
    </citation>
    <scope>NUCLEOTIDE SEQUENCE [LARGE SCALE GENOMIC DNA]</scope>
    <source>
        <strain evidence="2">Ve08.2h10</strain>
    </source>
</reference>
<keyword evidence="2" id="KW-1185">Reference proteome</keyword>
<organism evidence="1 2">
    <name type="scientific">Paxillus rubicundulus Ve08.2h10</name>
    <dbReference type="NCBI Taxonomy" id="930991"/>
    <lineage>
        <taxon>Eukaryota</taxon>
        <taxon>Fungi</taxon>
        <taxon>Dikarya</taxon>
        <taxon>Basidiomycota</taxon>
        <taxon>Agaricomycotina</taxon>
        <taxon>Agaricomycetes</taxon>
        <taxon>Agaricomycetidae</taxon>
        <taxon>Boletales</taxon>
        <taxon>Paxilineae</taxon>
        <taxon>Paxillaceae</taxon>
        <taxon>Paxillus</taxon>
    </lineage>
</organism>
<reference evidence="1 2" key="1">
    <citation type="submission" date="2014-04" db="EMBL/GenBank/DDBJ databases">
        <authorList>
            <consortium name="DOE Joint Genome Institute"/>
            <person name="Kuo A."/>
            <person name="Kohler A."/>
            <person name="Jargeat P."/>
            <person name="Nagy L.G."/>
            <person name="Floudas D."/>
            <person name="Copeland A."/>
            <person name="Barry K.W."/>
            <person name="Cichocki N."/>
            <person name="Veneault-Fourrey C."/>
            <person name="LaButti K."/>
            <person name="Lindquist E.A."/>
            <person name="Lipzen A."/>
            <person name="Lundell T."/>
            <person name="Morin E."/>
            <person name="Murat C."/>
            <person name="Sun H."/>
            <person name="Tunlid A."/>
            <person name="Henrissat B."/>
            <person name="Grigoriev I.V."/>
            <person name="Hibbett D.S."/>
            <person name="Martin F."/>
            <person name="Nordberg H.P."/>
            <person name="Cantor M.N."/>
            <person name="Hua S.X."/>
        </authorList>
    </citation>
    <scope>NUCLEOTIDE SEQUENCE [LARGE SCALE GENOMIC DNA]</scope>
    <source>
        <strain evidence="1 2">Ve08.2h10</strain>
    </source>
</reference>
<dbReference type="OrthoDB" id="2630497at2759"/>
<evidence type="ECO:0000313" key="1">
    <source>
        <dbReference type="EMBL" id="KIK98504.1"/>
    </source>
</evidence>
<dbReference type="InParanoid" id="A0A0D0E8H2"/>
<dbReference type="HOGENOM" id="CLU_3107093_0_0_1"/>
<sequence length="51" mass="5883">MGRNKKVEEDAEDEVYHVEVISKARVSDEGDWEYLVKDTIQTQTAGSLRRT</sequence>
<evidence type="ECO:0000313" key="2">
    <source>
        <dbReference type="Proteomes" id="UP000054538"/>
    </source>
</evidence>
<dbReference type="Proteomes" id="UP000054538">
    <property type="component" value="Unassembled WGS sequence"/>
</dbReference>